<feature type="transmembrane region" description="Helical" evidence="1">
    <location>
        <begin position="96"/>
        <end position="117"/>
    </location>
</feature>
<evidence type="ECO:0000313" key="3">
    <source>
        <dbReference type="EMBL" id="MCW7516678.1"/>
    </source>
</evidence>
<dbReference type="Pfam" id="PF13581">
    <property type="entry name" value="HATPase_c_2"/>
    <property type="match status" value="1"/>
</dbReference>
<feature type="transmembrane region" description="Helical" evidence="1">
    <location>
        <begin position="137"/>
        <end position="155"/>
    </location>
</feature>
<keyword evidence="3" id="KW-0547">Nucleotide-binding</keyword>
<feature type="transmembrane region" description="Helical" evidence="1">
    <location>
        <begin position="6"/>
        <end position="24"/>
    </location>
</feature>
<keyword evidence="3" id="KW-0067">ATP-binding</keyword>
<dbReference type="InterPro" id="IPR036890">
    <property type="entry name" value="HATPase_C_sf"/>
</dbReference>
<organism evidence="3 4">
    <name type="scientific">Leptospira levettii</name>
    <dbReference type="NCBI Taxonomy" id="2023178"/>
    <lineage>
        <taxon>Bacteria</taxon>
        <taxon>Pseudomonadati</taxon>
        <taxon>Spirochaetota</taxon>
        <taxon>Spirochaetia</taxon>
        <taxon>Leptospirales</taxon>
        <taxon>Leptospiraceae</taxon>
        <taxon>Leptospira</taxon>
    </lineage>
</organism>
<comment type="caution">
    <text evidence="3">The sequence shown here is derived from an EMBL/GenBank/DDBJ whole genome shotgun (WGS) entry which is preliminary data.</text>
</comment>
<keyword evidence="1" id="KW-0812">Transmembrane</keyword>
<dbReference type="Gene3D" id="3.30.565.10">
    <property type="entry name" value="Histidine kinase-like ATPase, C-terminal domain"/>
    <property type="match status" value="1"/>
</dbReference>
<dbReference type="GO" id="GO:0005524">
    <property type="term" value="F:ATP binding"/>
    <property type="evidence" value="ECO:0007669"/>
    <property type="project" value="UniProtKB-KW"/>
</dbReference>
<gene>
    <name evidence="3" type="ORF">ND810_16045</name>
</gene>
<dbReference type="InterPro" id="IPR003594">
    <property type="entry name" value="HATPase_dom"/>
</dbReference>
<feature type="transmembrane region" description="Helical" evidence="1">
    <location>
        <begin position="63"/>
        <end position="84"/>
    </location>
</feature>
<dbReference type="EMBL" id="JAMQQD010000007">
    <property type="protein sequence ID" value="MCW7516678.1"/>
    <property type="molecule type" value="Genomic_DNA"/>
</dbReference>
<sequence length="376" mass="44033">MSFFESILFGSVAFFSLITGIVSFRKNPRTGMKTSFSILAGFFCVGNLTILLDSLFLKNQILNHPHVISTFLVFLSFVLIFFGLHFPTFFRNFPKLLIISSFVFGMGIMLLLVDLGILNDVYPEASLILLKYYYNAYYIITFIVFSYLIIAKLRFNFPAIQTFMEYIYYAAFGACFTFLIICNFPLLIPISTNYFLHFFLFLNLLFLFCFTVFLFHYSFTKDYLTHPFSFLFERSKQIFEEQIPANRSNSRLVKEKLWNLYEKQNWRKTMDSFWFQILVDETLDNALEHGGKREEDIITVHVFESSKYIDVYVIDSGKGFNPRSIPSPIESDRKLVTGGRGIHILKKLFLVRWNFLGNEVNIRVDKTKSSDWKTNV</sequence>
<evidence type="ECO:0000313" key="4">
    <source>
        <dbReference type="Proteomes" id="UP001209694"/>
    </source>
</evidence>
<proteinExistence type="predicted"/>
<dbReference type="Proteomes" id="UP001209694">
    <property type="component" value="Unassembled WGS sequence"/>
</dbReference>
<keyword evidence="1" id="KW-0472">Membrane</keyword>
<name>A0AAW5VCC3_9LEPT</name>
<feature type="transmembrane region" description="Helical" evidence="1">
    <location>
        <begin position="36"/>
        <end position="57"/>
    </location>
</feature>
<protein>
    <submittedName>
        <fullName evidence="3">ATP-binding protein</fullName>
    </submittedName>
</protein>
<keyword evidence="1" id="KW-1133">Transmembrane helix</keyword>
<reference evidence="3" key="1">
    <citation type="submission" date="2022-06" db="EMBL/GenBank/DDBJ databases">
        <title>Leptospira isolates from biofilms formed at urban environments.</title>
        <authorList>
            <person name="Ribeiro P.S."/>
            <person name="Sousa T."/>
            <person name="Carvalho N."/>
            <person name="Aburjaile F."/>
            <person name="Neves F."/>
            <person name="Oliveira D."/>
            <person name="Blanco L."/>
            <person name="Lima J."/>
            <person name="Costa F."/>
            <person name="Brenig B."/>
            <person name="Soares S."/>
            <person name="Ramos R."/>
            <person name="Goes-Neto A."/>
            <person name="Matiuzzi M."/>
            <person name="Azevedo V."/>
            <person name="Ristow P."/>
        </authorList>
    </citation>
    <scope>NUCLEOTIDE SEQUENCE</scope>
    <source>
        <strain evidence="3">VSF7</strain>
    </source>
</reference>
<feature type="transmembrane region" description="Helical" evidence="1">
    <location>
        <begin position="167"/>
        <end position="188"/>
    </location>
</feature>
<dbReference type="CDD" id="cd16936">
    <property type="entry name" value="HATPase_RsbW-like"/>
    <property type="match status" value="1"/>
</dbReference>
<feature type="domain" description="Histidine kinase/HSP90-like ATPase" evidence="2">
    <location>
        <begin position="277"/>
        <end position="349"/>
    </location>
</feature>
<dbReference type="SUPFAM" id="SSF55874">
    <property type="entry name" value="ATPase domain of HSP90 chaperone/DNA topoisomerase II/histidine kinase"/>
    <property type="match status" value="1"/>
</dbReference>
<evidence type="ECO:0000259" key="2">
    <source>
        <dbReference type="Pfam" id="PF13581"/>
    </source>
</evidence>
<feature type="transmembrane region" description="Helical" evidence="1">
    <location>
        <begin position="194"/>
        <end position="215"/>
    </location>
</feature>
<evidence type="ECO:0000256" key="1">
    <source>
        <dbReference type="SAM" id="Phobius"/>
    </source>
</evidence>
<accession>A0AAW5VCC3</accession>
<dbReference type="AlphaFoldDB" id="A0AAW5VCC3"/>